<dbReference type="AlphaFoldDB" id="A0A2P8E1F9"/>
<name>A0A2P8E1F9_9BACT</name>
<proteinExistence type="predicted"/>
<evidence type="ECO:0000313" key="2">
    <source>
        <dbReference type="Proteomes" id="UP000240708"/>
    </source>
</evidence>
<accession>A0A2P8E1F9</accession>
<gene>
    <name evidence="1" type="ORF">CLV48_10713</name>
</gene>
<dbReference type="Pfam" id="PF14066">
    <property type="entry name" value="DUF4256"/>
    <property type="match status" value="1"/>
</dbReference>
<dbReference type="EMBL" id="PYGF01000007">
    <property type="protein sequence ID" value="PSL03295.1"/>
    <property type="molecule type" value="Genomic_DNA"/>
</dbReference>
<reference evidence="1 2" key="1">
    <citation type="submission" date="2018-03" db="EMBL/GenBank/DDBJ databases">
        <title>Genomic Encyclopedia of Archaeal and Bacterial Type Strains, Phase II (KMG-II): from individual species to whole genera.</title>
        <authorList>
            <person name="Goeker M."/>
        </authorList>
    </citation>
    <scope>NUCLEOTIDE SEQUENCE [LARGE SCALE GENOMIC DNA]</scope>
    <source>
        <strain evidence="1 2">DSM 28057</strain>
    </source>
</reference>
<sequence>MSQNKMLTTEEKEGLLEILESRFLKNMNRHPNLVWENIALRLKHSTPKLFSLYAMESTGGEPDVVSFNEETKEYLFMDCSAETPTGRRSVCYDQEALDSRKANKPHNSAQGMAESMGVKLLTEEEYFSLQTLGDFDTKTSSWLDTPADIRKKGGAIFGDKRFGRTFIYHNGADSYYAVRGFRCYLWV</sequence>
<dbReference type="RefSeq" id="WP_106567687.1">
    <property type="nucleotide sequence ID" value="NZ_PYGF01000007.1"/>
</dbReference>
<dbReference type="Proteomes" id="UP000240708">
    <property type="component" value="Unassembled WGS sequence"/>
</dbReference>
<dbReference type="InterPro" id="IPR025352">
    <property type="entry name" value="DUF4256"/>
</dbReference>
<protein>
    <submittedName>
        <fullName evidence="1">Uncharacterized protein DUF4256</fullName>
    </submittedName>
</protein>
<evidence type="ECO:0000313" key="1">
    <source>
        <dbReference type="EMBL" id="PSL03295.1"/>
    </source>
</evidence>
<dbReference type="OrthoDB" id="8442276at2"/>
<comment type="caution">
    <text evidence="1">The sequence shown here is derived from an EMBL/GenBank/DDBJ whole genome shotgun (WGS) entry which is preliminary data.</text>
</comment>
<organism evidence="1 2">
    <name type="scientific">Cecembia rubra</name>
    <dbReference type="NCBI Taxonomy" id="1485585"/>
    <lineage>
        <taxon>Bacteria</taxon>
        <taxon>Pseudomonadati</taxon>
        <taxon>Bacteroidota</taxon>
        <taxon>Cytophagia</taxon>
        <taxon>Cytophagales</taxon>
        <taxon>Cyclobacteriaceae</taxon>
        <taxon>Cecembia</taxon>
    </lineage>
</organism>
<keyword evidence="2" id="KW-1185">Reference proteome</keyword>